<dbReference type="Proteomes" id="UP000030023">
    <property type="component" value="Unassembled WGS sequence"/>
</dbReference>
<comment type="caution">
    <text evidence="1">The sequence shown here is derived from an EMBL/GenBank/DDBJ whole genome shotgun (WGS) entry which is preliminary data.</text>
</comment>
<organism evidence="1 2">
    <name type="scientific">Oenococcus alcoholitolerans</name>
    <dbReference type="NCBI Taxonomy" id="931074"/>
    <lineage>
        <taxon>Bacteria</taxon>
        <taxon>Bacillati</taxon>
        <taxon>Bacillota</taxon>
        <taxon>Bacilli</taxon>
        <taxon>Lactobacillales</taxon>
        <taxon>Lactobacillaceae</taxon>
        <taxon>Oenococcus</taxon>
    </lineage>
</organism>
<gene>
    <name evidence="1" type="ORF">Q757_06250</name>
</gene>
<keyword evidence="2" id="KW-1185">Reference proteome</keyword>
<evidence type="ECO:0000313" key="1">
    <source>
        <dbReference type="EMBL" id="KGO31597.1"/>
    </source>
</evidence>
<dbReference type="Gene3D" id="3.40.50.1240">
    <property type="entry name" value="Phosphoglycerate mutase-like"/>
    <property type="match status" value="1"/>
</dbReference>
<accession>A0ABR4XQ49</accession>
<name>A0ABR4XQ49_9LACO</name>
<proteinExistence type="predicted"/>
<reference evidence="1 2" key="1">
    <citation type="journal article" date="2014" name="Antonie Van Leeuwenhoek">
        <title>Oenococcus alcoholitolerans sp. nov., a lactic acid bacteria isolated from cachaca and ethanol fermentation processes.</title>
        <authorList>
            <person name="Badotti F."/>
            <person name="Moreira A.P."/>
            <person name="Tonon L.A."/>
            <person name="de Lucena B.T."/>
            <person name="Gomes Fde C."/>
            <person name="Kruger R."/>
            <person name="Thompson C.C."/>
            <person name="de Morais M.A.Jr."/>
            <person name="Rosa C.A."/>
            <person name="Thompson F.L."/>
        </authorList>
    </citation>
    <scope>NUCLEOTIDE SEQUENCE [LARGE SCALE GENOMIC DNA]</scope>
    <source>
        <strain evidence="1 2">UFRJ-M7.2.18</strain>
    </source>
</reference>
<sequence>MNIDFDIVYTSMLQRAILTSYIVMDEIDQSWLPIIKIGV</sequence>
<dbReference type="EMBL" id="AXCV01000290">
    <property type="protein sequence ID" value="KGO31597.1"/>
    <property type="molecule type" value="Genomic_DNA"/>
</dbReference>
<evidence type="ECO:0000313" key="2">
    <source>
        <dbReference type="Proteomes" id="UP000030023"/>
    </source>
</evidence>
<protein>
    <submittedName>
        <fullName evidence="1">Uncharacterized protein</fullName>
    </submittedName>
</protein>
<dbReference type="SUPFAM" id="SSF53254">
    <property type="entry name" value="Phosphoglycerate mutase-like"/>
    <property type="match status" value="1"/>
</dbReference>
<dbReference type="InterPro" id="IPR029033">
    <property type="entry name" value="His_PPase_superfam"/>
</dbReference>